<dbReference type="PANTHER" id="PTHR48050">
    <property type="entry name" value="STEROL 3-BETA-GLUCOSYLTRANSFERASE"/>
    <property type="match status" value="1"/>
</dbReference>
<dbReference type="CDD" id="cd03784">
    <property type="entry name" value="GT1_Gtf-like"/>
    <property type="match status" value="1"/>
</dbReference>
<protein>
    <submittedName>
        <fullName evidence="2">DUF1205 domain-containing protein</fullName>
    </submittedName>
</protein>
<evidence type="ECO:0000313" key="2">
    <source>
        <dbReference type="EMBL" id="GAA4016619.1"/>
    </source>
</evidence>
<dbReference type="InterPro" id="IPR002213">
    <property type="entry name" value="UDP_glucos_trans"/>
</dbReference>
<dbReference type="PANTHER" id="PTHR48050:SF13">
    <property type="entry name" value="STEROL 3-BETA-GLUCOSYLTRANSFERASE UGT80A2"/>
    <property type="match status" value="1"/>
</dbReference>
<sequence>MRVLCTVTGSPSHTRSLVPITRALAKAGHEVVVAMPEDFLPLFASEKVRPAGVLHGMRDRLKEMTSDPDKPLHPASEPGNMSVIMGLMAGPMALDAYQRMLPLAEEFRPDVVLRDDAEYGAVLLAEKLGIPHVCLPGGFVNIGDPALAEQVLLEHAAMADPAIDLGTDFVYRYGRIDYVPTEFSYTAAPAPVATAYRQPVLARHGERLPGWLADAPADRPLVLAAIGTALPLTTEMDKTNLPASFAGIDPAARLRVAVEALSTLDVTAIVATGGVPIPDSVAAPNVHLVNHVPQPLVLECADLFLTHGGYNGIRESLRSGVPMVVQPAFGDQPSNADRTVELGLGLRVHEGSVEEVREACSRVLGEPSFTARARQARRAVLALPCLDEAVGDVEAIVRGAALTPAR</sequence>
<keyword evidence="3" id="KW-1185">Reference proteome</keyword>
<dbReference type="EMBL" id="BAABAL010000017">
    <property type="protein sequence ID" value="GAA4016619.1"/>
    <property type="molecule type" value="Genomic_DNA"/>
</dbReference>
<proteinExistence type="predicted"/>
<dbReference type="Gene3D" id="3.40.50.2000">
    <property type="entry name" value="Glycogen Phosphorylase B"/>
    <property type="match status" value="2"/>
</dbReference>
<evidence type="ECO:0000313" key="3">
    <source>
        <dbReference type="Proteomes" id="UP001501747"/>
    </source>
</evidence>
<evidence type="ECO:0000259" key="1">
    <source>
        <dbReference type="Pfam" id="PF06722"/>
    </source>
</evidence>
<dbReference type="SUPFAM" id="SSF53756">
    <property type="entry name" value="UDP-Glycosyltransferase/glycogen phosphorylase"/>
    <property type="match status" value="1"/>
</dbReference>
<feature type="domain" description="Erythromycin biosynthesis protein CIII-like C-terminal" evidence="1">
    <location>
        <begin position="260"/>
        <end position="395"/>
    </location>
</feature>
<dbReference type="Proteomes" id="UP001501747">
    <property type="component" value="Unassembled WGS sequence"/>
</dbReference>
<dbReference type="InterPro" id="IPR010610">
    <property type="entry name" value="EryCIII-like_C"/>
</dbReference>
<organism evidence="2 3">
    <name type="scientific">Allokutzneria multivorans</name>
    <dbReference type="NCBI Taxonomy" id="1142134"/>
    <lineage>
        <taxon>Bacteria</taxon>
        <taxon>Bacillati</taxon>
        <taxon>Actinomycetota</taxon>
        <taxon>Actinomycetes</taxon>
        <taxon>Pseudonocardiales</taxon>
        <taxon>Pseudonocardiaceae</taxon>
        <taxon>Allokutzneria</taxon>
    </lineage>
</organism>
<name>A0ABP7SUK9_9PSEU</name>
<accession>A0ABP7SUK9</accession>
<gene>
    <name evidence="2" type="ORF">GCM10022247_44710</name>
</gene>
<dbReference type="Pfam" id="PF06722">
    <property type="entry name" value="EryCIII-like_C"/>
    <property type="match status" value="1"/>
</dbReference>
<dbReference type="InterPro" id="IPR050426">
    <property type="entry name" value="Glycosyltransferase_28"/>
</dbReference>
<comment type="caution">
    <text evidence="2">The sequence shown here is derived from an EMBL/GenBank/DDBJ whole genome shotgun (WGS) entry which is preliminary data.</text>
</comment>
<reference evidence="3" key="1">
    <citation type="journal article" date="2019" name="Int. J. Syst. Evol. Microbiol.">
        <title>The Global Catalogue of Microorganisms (GCM) 10K type strain sequencing project: providing services to taxonomists for standard genome sequencing and annotation.</title>
        <authorList>
            <consortium name="The Broad Institute Genomics Platform"/>
            <consortium name="The Broad Institute Genome Sequencing Center for Infectious Disease"/>
            <person name="Wu L."/>
            <person name="Ma J."/>
        </authorList>
    </citation>
    <scope>NUCLEOTIDE SEQUENCE [LARGE SCALE GENOMIC DNA]</scope>
    <source>
        <strain evidence="3">JCM 17342</strain>
    </source>
</reference>